<feature type="transmembrane region" description="Helical" evidence="1">
    <location>
        <begin position="270"/>
        <end position="288"/>
    </location>
</feature>
<evidence type="ECO:0000256" key="1">
    <source>
        <dbReference type="SAM" id="Phobius"/>
    </source>
</evidence>
<dbReference type="EMBL" id="JAAGXA010000002">
    <property type="protein sequence ID" value="NEN77440.1"/>
    <property type="molecule type" value="Genomic_DNA"/>
</dbReference>
<keyword evidence="1" id="KW-0812">Transmembrane</keyword>
<dbReference type="RefSeq" id="WP_163770803.1">
    <property type="nucleotide sequence ID" value="NZ_JAAGXA010000002.1"/>
</dbReference>
<accession>A0A6P0HGQ8</accession>
<reference evidence="2 3" key="1">
    <citation type="journal article" date="2014" name="Int. J. Syst. Evol. Microbiol.">
        <title>Nocardioides zeae sp. nov., isolated from the stem of Zea mays.</title>
        <authorList>
            <person name="Glaeser S.P."/>
            <person name="McInroy J.A."/>
            <person name="Busse H.J."/>
            <person name="Kampfer P."/>
        </authorList>
    </citation>
    <scope>NUCLEOTIDE SEQUENCE [LARGE SCALE GENOMIC DNA]</scope>
    <source>
        <strain evidence="2 3">JCM 30728</strain>
    </source>
</reference>
<keyword evidence="1" id="KW-0472">Membrane</keyword>
<proteinExistence type="predicted"/>
<comment type="caution">
    <text evidence="2">The sequence shown here is derived from an EMBL/GenBank/DDBJ whole genome shotgun (WGS) entry which is preliminary data.</text>
</comment>
<gene>
    <name evidence="2" type="ORF">G3T38_04025</name>
</gene>
<name>A0A6P0HGQ8_9ACTN</name>
<organism evidence="2 3">
    <name type="scientific">Nocardioides zeae</name>
    <dbReference type="NCBI Taxonomy" id="1457234"/>
    <lineage>
        <taxon>Bacteria</taxon>
        <taxon>Bacillati</taxon>
        <taxon>Actinomycetota</taxon>
        <taxon>Actinomycetes</taxon>
        <taxon>Propionibacteriales</taxon>
        <taxon>Nocardioidaceae</taxon>
        <taxon>Nocardioides</taxon>
    </lineage>
</organism>
<dbReference type="Proteomes" id="UP000468687">
    <property type="component" value="Unassembled WGS sequence"/>
</dbReference>
<protein>
    <submittedName>
        <fullName evidence="2">Uncharacterized protein</fullName>
    </submittedName>
</protein>
<feature type="transmembrane region" description="Helical" evidence="1">
    <location>
        <begin position="308"/>
        <end position="332"/>
    </location>
</feature>
<evidence type="ECO:0000313" key="3">
    <source>
        <dbReference type="Proteomes" id="UP000468687"/>
    </source>
</evidence>
<dbReference type="AlphaFoldDB" id="A0A6P0HGQ8"/>
<evidence type="ECO:0000313" key="2">
    <source>
        <dbReference type="EMBL" id="NEN77440.1"/>
    </source>
</evidence>
<sequence length="363" mass="38660">MSFDVDTTALRSVADDLHAMAAAIPSALTYAETHVRAPTGGVTFDNIVAELDRAREDLRAAYAPDGPVQSYLQGAGDALAANADDYDATDVAQRATYDALLGQIATPVDPAEAFDPDGETAGITTAELTAELAEPGDFFEGLDVWHDILDNTSYVVSLTWAIDALLQIPLFAHMPDPTQSLRDTFDGDWTTIGTAALSLAELKDFFERAEAEVAASVLAVQPSWSGNAADAAFASFAGFCEVLASHQSDLGRTSQGFNGFAMGMRMLTDALCSLIDWLFGVFIEWIGFDPADILQAIRRGSSQILKWVTAVAKAIDLIFLIIDLLFALVAVFPLTLGQINTYPGLAVPHGEATTFTPSDVDGP</sequence>
<keyword evidence="1" id="KW-1133">Transmembrane helix</keyword>
<keyword evidence="3" id="KW-1185">Reference proteome</keyword>